<evidence type="ECO:0000313" key="16">
    <source>
        <dbReference type="EMBL" id="KAF5920771.1"/>
    </source>
</evidence>
<evidence type="ECO:0000313" key="17">
    <source>
        <dbReference type="Proteomes" id="UP000551758"/>
    </source>
</evidence>
<dbReference type="FunFam" id="2.60.40.10:FF:001547">
    <property type="entry name" value="Cytokine receptor-like factor 2"/>
    <property type="match status" value="1"/>
</dbReference>
<feature type="transmembrane region" description="Helical" evidence="13">
    <location>
        <begin position="338"/>
        <end position="362"/>
    </location>
</feature>
<dbReference type="GO" id="GO:0009897">
    <property type="term" value="C:external side of plasma membrane"/>
    <property type="evidence" value="ECO:0007669"/>
    <property type="project" value="TreeGrafter"/>
</dbReference>
<keyword evidence="7" id="KW-1015">Disulfide bond</keyword>
<keyword evidence="3 13" id="KW-0812">Transmembrane</keyword>
<comment type="caution">
    <text evidence="16">The sequence shown here is derived from an EMBL/GenBank/DDBJ whole genome shotgun (WGS) entry which is preliminary data.</text>
</comment>
<evidence type="ECO:0000256" key="8">
    <source>
        <dbReference type="ARBA" id="ARBA00023170"/>
    </source>
</evidence>
<feature type="domain" description="Cytokine receptor-like factor 2-like D2" evidence="14">
    <location>
        <begin position="234"/>
        <end position="327"/>
    </location>
</feature>
<evidence type="ECO:0000256" key="9">
    <source>
        <dbReference type="ARBA" id="ARBA00023180"/>
    </source>
</evidence>
<evidence type="ECO:0000256" key="2">
    <source>
        <dbReference type="ARBA" id="ARBA00008159"/>
    </source>
</evidence>
<protein>
    <recommendedName>
        <fullName evidence="11">Cytokine receptor-like factor 2</fullName>
    </recommendedName>
    <alternativeName>
        <fullName evidence="12">Thymic stromal lymphopoietin protein receptor</fullName>
    </alternativeName>
</protein>
<evidence type="ECO:0000256" key="5">
    <source>
        <dbReference type="ARBA" id="ARBA00022989"/>
    </source>
</evidence>
<dbReference type="PANTHER" id="PTHR23037">
    <property type="entry name" value="CYTOKINE RECEPTOR"/>
    <property type="match status" value="1"/>
</dbReference>
<keyword evidence="5 13" id="KW-1133">Transmembrane helix</keyword>
<gene>
    <name evidence="16" type="ORF">HPG69_010305</name>
</gene>
<dbReference type="CDD" id="cd00063">
    <property type="entry name" value="FN3"/>
    <property type="match status" value="1"/>
</dbReference>
<keyword evidence="9" id="KW-0325">Glycoprotein</keyword>
<dbReference type="InterPro" id="IPR048648">
    <property type="entry name" value="CRLF2-like_D2"/>
</dbReference>
<dbReference type="Pfam" id="PF22012">
    <property type="entry name" value="TSLPR_D1"/>
    <property type="match status" value="1"/>
</dbReference>
<keyword evidence="4" id="KW-0732">Signal</keyword>
<evidence type="ECO:0000256" key="10">
    <source>
        <dbReference type="ARBA" id="ARBA00058201"/>
    </source>
</evidence>
<keyword evidence="6 13" id="KW-0472">Membrane</keyword>
<comment type="function">
    <text evidence="10">Receptor for thymic stromal lymphopoietin (TSLP). Forms a functional complex with TSLP and IL7R which is capable of stimulating cell proliferation through activation of STAT3 and STAT5. Also activates JAK2. Implicated in the development of the hematopoietic system.</text>
</comment>
<accession>A0A7J7EYJ7</accession>
<dbReference type="InterPro" id="IPR036116">
    <property type="entry name" value="FN3_sf"/>
</dbReference>
<dbReference type="Proteomes" id="UP000551758">
    <property type="component" value="Unassembled WGS sequence"/>
</dbReference>
<dbReference type="SUPFAM" id="SSF49265">
    <property type="entry name" value="Fibronectin type III"/>
    <property type="match status" value="2"/>
</dbReference>
<keyword evidence="17" id="KW-1185">Reference proteome</keyword>
<evidence type="ECO:0000256" key="1">
    <source>
        <dbReference type="ARBA" id="ARBA00004479"/>
    </source>
</evidence>
<dbReference type="Pfam" id="PF21605">
    <property type="entry name" value="CRLF2-like_D2"/>
    <property type="match status" value="1"/>
</dbReference>
<evidence type="ECO:0000256" key="11">
    <source>
        <dbReference type="ARBA" id="ARBA00068087"/>
    </source>
</evidence>
<proteinExistence type="inferred from homology"/>
<evidence type="ECO:0000259" key="14">
    <source>
        <dbReference type="Pfam" id="PF21605"/>
    </source>
</evidence>
<comment type="subcellular location">
    <subcellularLocation>
        <location evidence="1">Membrane</location>
        <topology evidence="1">Single-pass type I membrane protein</topology>
    </subcellularLocation>
</comment>
<dbReference type="Gene3D" id="2.60.40.10">
    <property type="entry name" value="Immunoglobulins"/>
    <property type="match status" value="2"/>
</dbReference>
<evidence type="ECO:0000256" key="3">
    <source>
        <dbReference type="ARBA" id="ARBA00022692"/>
    </source>
</evidence>
<evidence type="ECO:0000256" key="13">
    <source>
        <dbReference type="SAM" id="Phobius"/>
    </source>
</evidence>
<comment type="similarity">
    <text evidence="2">Belongs to the type I cytokine receptor family. Type 5 subfamily.</text>
</comment>
<dbReference type="EMBL" id="JACDTQ010001911">
    <property type="protein sequence ID" value="KAF5920771.1"/>
    <property type="molecule type" value="Genomic_DNA"/>
</dbReference>
<sequence length="479" mass="54897">MPWLPQQESTLTGFCSEMDVIANRTARDIQLPLCLFTTLSSTWGRFRNRSGRNKDKKSSRHVHSDTAEYGRILMFKTGRDFQKLEHPPRCFCSPLQGAEYQCEEHLFVHYTILTTGMPTSFYKFQILFNIASNHPLFVFSDPGGPLHLQIINFNFETVQVTWNASGYSGTNLTFLYKLRSNEMYDQCPNYILQQGRTAGCLLEAEDDGILYFSIRNGTQPLLTKSQWISSYLKPDSPKDLNFQWHEEAVTVTCSDLPHNDLLYEIQFKSTFDTEWQSEEGTTCNVTIVGVDADKCYFFRARVKTMESTYGSDTYPSDWSEVAHQQRGERRDSCQERKLFPRFILVSGLVAFLTVSLLLLSLWKLRRVKKVLMPSVPDPKFTFLGLFESHQGNFQEWIKDTQNVAHLNKTEDGEQECFLEEPLVVQPAKAEVEPPSVMRTGEEEVAGDPSQLPCQTPQGGEVFSLGDFTFVMTDNSYMML</sequence>
<evidence type="ECO:0000256" key="7">
    <source>
        <dbReference type="ARBA" id="ARBA00023157"/>
    </source>
</evidence>
<dbReference type="FunFam" id="2.60.40.10:FF:002401">
    <property type="entry name" value="Cytokine receptor like factor 2"/>
    <property type="match status" value="1"/>
</dbReference>
<name>A0A7J7EYJ7_DICBM</name>
<feature type="domain" description="Cytokine receptor-like factor 2-like" evidence="15">
    <location>
        <begin position="148"/>
        <end position="225"/>
    </location>
</feature>
<reference evidence="16 17" key="1">
    <citation type="journal article" date="2020" name="Mol. Biol. Evol.">
        <title>Interspecific Gene Flow and the Evolution of Specialization in Black and White Rhinoceros.</title>
        <authorList>
            <person name="Moodley Y."/>
            <person name="Westbury M.V."/>
            <person name="Russo I.M."/>
            <person name="Gopalakrishnan S."/>
            <person name="Rakotoarivelo A."/>
            <person name="Olsen R.A."/>
            <person name="Prost S."/>
            <person name="Tunstall T."/>
            <person name="Ryder O.A."/>
            <person name="Dalen L."/>
            <person name="Bruford M.W."/>
        </authorList>
    </citation>
    <scope>NUCLEOTIDE SEQUENCE [LARGE SCALE GENOMIC DNA]</scope>
    <source>
        <strain evidence="16">SBR-YM</strain>
        <tissue evidence="16">Skin</tissue>
    </source>
</reference>
<keyword evidence="8" id="KW-0675">Receptor</keyword>
<evidence type="ECO:0000256" key="12">
    <source>
        <dbReference type="ARBA" id="ARBA00077227"/>
    </source>
</evidence>
<dbReference type="PANTHER" id="PTHR23037:SF28">
    <property type="entry name" value="ERYTHROPOIETIN RECEPTOR"/>
    <property type="match status" value="1"/>
</dbReference>
<organism evidence="16 17">
    <name type="scientific">Diceros bicornis minor</name>
    <name type="common">South-central black rhinoceros</name>
    <dbReference type="NCBI Taxonomy" id="77932"/>
    <lineage>
        <taxon>Eukaryota</taxon>
        <taxon>Metazoa</taxon>
        <taxon>Chordata</taxon>
        <taxon>Craniata</taxon>
        <taxon>Vertebrata</taxon>
        <taxon>Euteleostomi</taxon>
        <taxon>Mammalia</taxon>
        <taxon>Eutheria</taxon>
        <taxon>Laurasiatheria</taxon>
        <taxon>Perissodactyla</taxon>
        <taxon>Rhinocerotidae</taxon>
        <taxon>Diceros</taxon>
    </lineage>
</organism>
<evidence type="ECO:0000256" key="6">
    <source>
        <dbReference type="ARBA" id="ARBA00023136"/>
    </source>
</evidence>
<dbReference type="InterPro" id="IPR013783">
    <property type="entry name" value="Ig-like_fold"/>
</dbReference>
<dbReference type="InterPro" id="IPR003961">
    <property type="entry name" value="FN3_dom"/>
</dbReference>
<dbReference type="GO" id="GO:0004896">
    <property type="term" value="F:cytokine receptor activity"/>
    <property type="evidence" value="ECO:0007669"/>
    <property type="project" value="TreeGrafter"/>
</dbReference>
<dbReference type="AlphaFoldDB" id="A0A7J7EYJ7"/>
<evidence type="ECO:0000256" key="4">
    <source>
        <dbReference type="ARBA" id="ARBA00022729"/>
    </source>
</evidence>
<evidence type="ECO:0000259" key="15">
    <source>
        <dbReference type="Pfam" id="PF22012"/>
    </source>
</evidence>
<dbReference type="InterPro" id="IPR053856">
    <property type="entry name" value="TSLPR_D1"/>
</dbReference>